<dbReference type="AlphaFoldDB" id="A0AAN8X488"/>
<organism evidence="2 3">
    <name type="scientific">Halocaridina rubra</name>
    <name type="common">Hawaiian red shrimp</name>
    <dbReference type="NCBI Taxonomy" id="373956"/>
    <lineage>
        <taxon>Eukaryota</taxon>
        <taxon>Metazoa</taxon>
        <taxon>Ecdysozoa</taxon>
        <taxon>Arthropoda</taxon>
        <taxon>Crustacea</taxon>
        <taxon>Multicrustacea</taxon>
        <taxon>Malacostraca</taxon>
        <taxon>Eumalacostraca</taxon>
        <taxon>Eucarida</taxon>
        <taxon>Decapoda</taxon>
        <taxon>Pleocyemata</taxon>
        <taxon>Caridea</taxon>
        <taxon>Atyoidea</taxon>
        <taxon>Atyidae</taxon>
        <taxon>Halocaridina</taxon>
    </lineage>
</organism>
<reference evidence="2 3" key="1">
    <citation type="submission" date="2023-11" db="EMBL/GenBank/DDBJ databases">
        <title>Halocaridina rubra genome assembly.</title>
        <authorList>
            <person name="Smith C."/>
        </authorList>
    </citation>
    <scope>NUCLEOTIDE SEQUENCE [LARGE SCALE GENOMIC DNA]</scope>
    <source>
        <strain evidence="2">EP-1</strain>
        <tissue evidence="2">Whole</tissue>
    </source>
</reference>
<dbReference type="Proteomes" id="UP001381693">
    <property type="component" value="Unassembled WGS sequence"/>
</dbReference>
<name>A0AAN8X488_HALRR</name>
<feature type="region of interest" description="Disordered" evidence="1">
    <location>
        <begin position="1"/>
        <end position="26"/>
    </location>
</feature>
<proteinExistence type="predicted"/>
<accession>A0AAN8X488</accession>
<evidence type="ECO:0000313" key="2">
    <source>
        <dbReference type="EMBL" id="KAK7073798.1"/>
    </source>
</evidence>
<protein>
    <submittedName>
        <fullName evidence="2">Uncharacterized protein</fullName>
    </submittedName>
</protein>
<dbReference type="EMBL" id="JAXCGZ010012087">
    <property type="protein sequence ID" value="KAK7073798.1"/>
    <property type="molecule type" value="Genomic_DNA"/>
</dbReference>
<gene>
    <name evidence="2" type="ORF">SK128_006018</name>
</gene>
<evidence type="ECO:0000256" key="1">
    <source>
        <dbReference type="SAM" id="MobiDB-lite"/>
    </source>
</evidence>
<evidence type="ECO:0000313" key="3">
    <source>
        <dbReference type="Proteomes" id="UP001381693"/>
    </source>
</evidence>
<comment type="caution">
    <text evidence="2">The sequence shown here is derived from an EMBL/GenBank/DDBJ whole genome shotgun (WGS) entry which is preliminary data.</text>
</comment>
<keyword evidence="3" id="KW-1185">Reference proteome</keyword>
<sequence length="65" mass="7590">MDRSSPLRTHTEQEDRSPHWTSPREHTYSRSLSHLFLRSKDCNIHREGLILPNAPVSVIDLKLNL</sequence>